<dbReference type="KEGG" id="snn:EWH46_18190"/>
<evidence type="ECO:0000313" key="4">
    <source>
        <dbReference type="EMBL" id="QEN02810.1"/>
    </source>
</evidence>
<evidence type="ECO:0000313" key="6">
    <source>
        <dbReference type="Proteomes" id="UP001549111"/>
    </source>
</evidence>
<keyword evidence="1" id="KW-0680">Restriction system</keyword>
<gene>
    <name evidence="3" type="ORF">ABIC99_003618</name>
    <name evidence="4" type="ORF">EWH46_18190</name>
</gene>
<proteinExistence type="predicted"/>
<dbReference type="AlphaFoldDB" id="A0A5C1Q6S3"/>
<dbReference type="Proteomes" id="UP001549111">
    <property type="component" value="Unassembled WGS sequence"/>
</dbReference>
<keyword evidence="4" id="KW-0614">Plasmid</keyword>
<name>A0A5C1Q6S3_9BURK</name>
<dbReference type="EMBL" id="JBEPLS010000023">
    <property type="protein sequence ID" value="MET3605784.1"/>
    <property type="molecule type" value="Genomic_DNA"/>
</dbReference>
<dbReference type="SUPFAM" id="SSF116734">
    <property type="entry name" value="DNA methylase specificity domain"/>
    <property type="match status" value="1"/>
</dbReference>
<dbReference type="GO" id="GO:0004519">
    <property type="term" value="F:endonuclease activity"/>
    <property type="evidence" value="ECO:0007669"/>
    <property type="project" value="UniProtKB-KW"/>
</dbReference>
<reference evidence="4 5" key="1">
    <citation type="submission" date="2019-02" db="EMBL/GenBank/DDBJ databases">
        <title>Complete Genome Sequence and Methylome Analysis of Sphaerotilus natans subsp. sulfidivorans D-507.</title>
        <authorList>
            <person name="Fomenkov A."/>
            <person name="Gridneva E."/>
            <person name="Smolyakov D."/>
            <person name="Dubinina G."/>
            <person name="Vincze T."/>
            <person name="Grabovich M."/>
            <person name="Roberts R.J."/>
        </authorList>
    </citation>
    <scope>NUCLEOTIDE SEQUENCE [LARGE SCALE GENOMIC DNA]</scope>
    <source>
        <strain evidence="4 5">D-507</strain>
        <plasmid evidence="5">psna507_unt12</plasmid>
        <plasmid evidence="4">pSna507_unt12</plasmid>
    </source>
</reference>
<evidence type="ECO:0000313" key="3">
    <source>
        <dbReference type="EMBL" id="MET3605784.1"/>
    </source>
</evidence>
<reference evidence="3 6" key="2">
    <citation type="submission" date="2024-06" db="EMBL/GenBank/DDBJ databases">
        <title>Genomic Encyclopedia of Type Strains, Phase IV (KMG-IV): sequencing the most valuable type-strain genomes for metagenomic binning, comparative biology and taxonomic classification.</title>
        <authorList>
            <person name="Goeker M."/>
        </authorList>
    </citation>
    <scope>NUCLEOTIDE SEQUENCE [LARGE SCALE GENOMIC DNA]</scope>
    <source>
        <strain evidence="3 6">D-501</strain>
    </source>
</reference>
<keyword evidence="2" id="KW-0238">DNA-binding</keyword>
<keyword evidence="6" id="KW-1185">Reference proteome</keyword>
<accession>A0A5C1Q6S3</accession>
<evidence type="ECO:0000256" key="1">
    <source>
        <dbReference type="ARBA" id="ARBA00022747"/>
    </source>
</evidence>
<dbReference type="EMBL" id="CP035709">
    <property type="protein sequence ID" value="QEN02810.1"/>
    <property type="molecule type" value="Genomic_DNA"/>
</dbReference>
<dbReference type="RefSeq" id="WP_149505433.1">
    <property type="nucleotide sequence ID" value="NZ_CP035709.1"/>
</dbReference>
<dbReference type="OrthoDB" id="5465337at2"/>
<dbReference type="Proteomes" id="UP000323522">
    <property type="component" value="Plasmid pSna507_unt12"/>
</dbReference>
<dbReference type="InterPro" id="IPR044946">
    <property type="entry name" value="Restrct_endonuc_typeI_TRD_sf"/>
</dbReference>
<evidence type="ECO:0000313" key="5">
    <source>
        <dbReference type="Proteomes" id="UP000323522"/>
    </source>
</evidence>
<sequence length="202" mass="21610">MSIDAISLELGLTTDVRSGYPFRGAIEEVEAGGVLVAQMKDVDASDGVCWSGLTRTELRGRKAPDWLQGGDLLFVARGDRFFATCITTPPEPAVCGPHLLHLRVRPGSGLDPAFLAWQLNQPPLQKRLHAAAEGSSQLSIRVAEITALQIAVPGLAQQARIVGLSDAAQRERRCLAQLVRNREQQLAALAAQLAESAGLDTP</sequence>
<keyword evidence="4" id="KW-0378">Hydrolase</keyword>
<keyword evidence="4" id="KW-0540">Nuclease</keyword>
<organism evidence="4 5">
    <name type="scientific">Sphaerotilus sulfidivorans</name>
    <dbReference type="NCBI Taxonomy" id="639200"/>
    <lineage>
        <taxon>Bacteria</taxon>
        <taxon>Pseudomonadati</taxon>
        <taxon>Pseudomonadota</taxon>
        <taxon>Betaproteobacteria</taxon>
        <taxon>Burkholderiales</taxon>
        <taxon>Sphaerotilaceae</taxon>
        <taxon>Sphaerotilus</taxon>
    </lineage>
</organism>
<dbReference type="CDD" id="cd16961">
    <property type="entry name" value="RMtype1_S_TRD-CR_like"/>
    <property type="match status" value="1"/>
</dbReference>
<dbReference type="GO" id="GO:0009307">
    <property type="term" value="P:DNA restriction-modification system"/>
    <property type="evidence" value="ECO:0007669"/>
    <property type="project" value="UniProtKB-KW"/>
</dbReference>
<geneLocation type="plasmid" evidence="4">
    <name>pSna507_unt12</name>
</geneLocation>
<dbReference type="Gene3D" id="3.90.220.20">
    <property type="entry name" value="DNA methylase specificity domains"/>
    <property type="match status" value="1"/>
</dbReference>
<geneLocation type="plasmid" evidence="5">
    <name>psna507_unt12</name>
</geneLocation>
<dbReference type="GO" id="GO:0003677">
    <property type="term" value="F:DNA binding"/>
    <property type="evidence" value="ECO:0007669"/>
    <property type="project" value="UniProtKB-KW"/>
</dbReference>
<protein>
    <submittedName>
        <fullName evidence="4">Restriction endonuclease subunit S</fullName>
    </submittedName>
</protein>
<keyword evidence="4" id="KW-0255">Endonuclease</keyword>
<evidence type="ECO:0000256" key="2">
    <source>
        <dbReference type="ARBA" id="ARBA00023125"/>
    </source>
</evidence>